<dbReference type="Proteomes" id="UP001237642">
    <property type="component" value="Unassembled WGS sequence"/>
</dbReference>
<evidence type="ECO:0000313" key="1">
    <source>
        <dbReference type="EMBL" id="KAK1393904.1"/>
    </source>
</evidence>
<sequence>MTTKVQRNKGVGIGLASGVRTEDTSSSGKSNHDFPLGTIFFRKENGAEKFLRKENDFSDDGLPTMAGLRPLQVYIFEDGNFEISVFADFILFSTPPIDYQTSLMQVHNKALFSGNFRFELTSFLSGGTTTSVGRVVVEIGVHVAIWPYSGHYCDIVQQMIVLWSKLASLSNTLRGYYWCGSGRTKRRGRSWKISVLDTRFCASTFGGRVIMTFLWPSLSRTELDNDFLSTGRYLWGTIFLDPLIPRDYSLKASKMYPSCMTRWTLQEREWRLICIIGTHEGNTEFSYRINIRSQDRRYKQ</sequence>
<keyword evidence="2" id="KW-1185">Reference proteome</keyword>
<organism evidence="1 2">
    <name type="scientific">Heracleum sosnowskyi</name>
    <dbReference type="NCBI Taxonomy" id="360622"/>
    <lineage>
        <taxon>Eukaryota</taxon>
        <taxon>Viridiplantae</taxon>
        <taxon>Streptophyta</taxon>
        <taxon>Embryophyta</taxon>
        <taxon>Tracheophyta</taxon>
        <taxon>Spermatophyta</taxon>
        <taxon>Magnoliopsida</taxon>
        <taxon>eudicotyledons</taxon>
        <taxon>Gunneridae</taxon>
        <taxon>Pentapetalae</taxon>
        <taxon>asterids</taxon>
        <taxon>campanulids</taxon>
        <taxon>Apiales</taxon>
        <taxon>Apiaceae</taxon>
        <taxon>Apioideae</taxon>
        <taxon>apioid superclade</taxon>
        <taxon>Tordylieae</taxon>
        <taxon>Tordyliinae</taxon>
        <taxon>Heracleum</taxon>
    </lineage>
</organism>
<dbReference type="AlphaFoldDB" id="A0AAD8N286"/>
<gene>
    <name evidence="1" type="ORF">POM88_012960</name>
</gene>
<protein>
    <submittedName>
        <fullName evidence="1">Uncharacterized protein</fullName>
    </submittedName>
</protein>
<reference evidence="1" key="2">
    <citation type="submission" date="2023-05" db="EMBL/GenBank/DDBJ databases">
        <authorList>
            <person name="Schelkunov M.I."/>
        </authorList>
    </citation>
    <scope>NUCLEOTIDE SEQUENCE</scope>
    <source>
        <strain evidence="1">Hsosn_3</strain>
        <tissue evidence="1">Leaf</tissue>
    </source>
</reference>
<evidence type="ECO:0000313" key="2">
    <source>
        <dbReference type="Proteomes" id="UP001237642"/>
    </source>
</evidence>
<reference evidence="1" key="1">
    <citation type="submission" date="2023-02" db="EMBL/GenBank/DDBJ databases">
        <title>Genome of toxic invasive species Heracleum sosnowskyi carries increased number of genes despite the absence of recent whole-genome duplications.</title>
        <authorList>
            <person name="Schelkunov M."/>
            <person name="Shtratnikova V."/>
            <person name="Makarenko M."/>
            <person name="Klepikova A."/>
            <person name="Omelchenko D."/>
            <person name="Novikova G."/>
            <person name="Obukhova E."/>
            <person name="Bogdanov V."/>
            <person name="Penin A."/>
            <person name="Logacheva M."/>
        </authorList>
    </citation>
    <scope>NUCLEOTIDE SEQUENCE</scope>
    <source>
        <strain evidence="1">Hsosn_3</strain>
        <tissue evidence="1">Leaf</tissue>
    </source>
</reference>
<comment type="caution">
    <text evidence="1">The sequence shown here is derived from an EMBL/GenBank/DDBJ whole genome shotgun (WGS) entry which is preliminary data.</text>
</comment>
<proteinExistence type="predicted"/>
<accession>A0AAD8N286</accession>
<dbReference type="EMBL" id="JAUIZM010000003">
    <property type="protein sequence ID" value="KAK1393904.1"/>
    <property type="molecule type" value="Genomic_DNA"/>
</dbReference>
<name>A0AAD8N286_9APIA</name>